<accession>A0A921ID06</accession>
<protein>
    <recommendedName>
        <fullName evidence="5">Peptidase</fullName>
    </recommendedName>
</protein>
<feature type="region of interest" description="Disordered" evidence="1">
    <location>
        <begin position="19"/>
        <end position="71"/>
    </location>
</feature>
<evidence type="ECO:0000313" key="4">
    <source>
        <dbReference type="Proteomes" id="UP000759256"/>
    </source>
</evidence>
<dbReference type="EMBL" id="DYVK01000072">
    <property type="protein sequence ID" value="HJG16033.1"/>
    <property type="molecule type" value="Genomic_DNA"/>
</dbReference>
<feature type="compositionally biased region" description="Polar residues" evidence="1">
    <location>
        <begin position="43"/>
        <end position="64"/>
    </location>
</feature>
<sequence length="88" mass="9098">MGLASVLLATGLTFAGSQVASADTVATSTEAQTTETTNKDDAVTQTENQGLTKESATESLNDSKAAQDKIQGEVTEATKNVEDGLYNI</sequence>
<reference evidence="3" key="2">
    <citation type="submission" date="2021-09" db="EMBL/GenBank/DDBJ databases">
        <authorList>
            <person name="Gilroy R."/>
        </authorList>
    </citation>
    <scope>NUCLEOTIDE SEQUENCE</scope>
    <source>
        <strain evidence="3">CHK189-29639</strain>
    </source>
</reference>
<evidence type="ECO:0000256" key="2">
    <source>
        <dbReference type="SAM" id="SignalP"/>
    </source>
</evidence>
<evidence type="ECO:0000313" key="3">
    <source>
        <dbReference type="EMBL" id="HJG16033.1"/>
    </source>
</evidence>
<feature type="signal peptide" evidence="2">
    <location>
        <begin position="1"/>
        <end position="22"/>
    </location>
</feature>
<dbReference type="Proteomes" id="UP000759256">
    <property type="component" value="Unassembled WGS sequence"/>
</dbReference>
<feature type="chain" id="PRO_5037518738" description="Peptidase" evidence="2">
    <location>
        <begin position="23"/>
        <end position="88"/>
    </location>
</feature>
<feature type="compositionally biased region" description="Low complexity" evidence="1">
    <location>
        <begin position="24"/>
        <end position="36"/>
    </location>
</feature>
<comment type="caution">
    <text evidence="3">The sequence shown here is derived from an EMBL/GenBank/DDBJ whole genome shotgun (WGS) entry which is preliminary data.</text>
</comment>
<reference evidence="3" key="1">
    <citation type="journal article" date="2021" name="PeerJ">
        <title>Extensive microbial diversity within the chicken gut microbiome revealed by metagenomics and culture.</title>
        <authorList>
            <person name="Gilroy R."/>
            <person name="Ravi A."/>
            <person name="Getino M."/>
            <person name="Pursley I."/>
            <person name="Horton D.L."/>
            <person name="Alikhan N.F."/>
            <person name="Baker D."/>
            <person name="Gharbi K."/>
            <person name="Hall N."/>
            <person name="Watson M."/>
            <person name="Adriaenssens E.M."/>
            <person name="Foster-Nyarko E."/>
            <person name="Jarju S."/>
            <person name="Secka A."/>
            <person name="Antonio M."/>
            <person name="Oren A."/>
            <person name="Chaudhuri R.R."/>
            <person name="La Ragione R."/>
            <person name="Hildebrand F."/>
            <person name="Pallen M.J."/>
        </authorList>
    </citation>
    <scope>NUCLEOTIDE SEQUENCE</scope>
    <source>
        <strain evidence="3">CHK189-29639</strain>
    </source>
</reference>
<organism evidence="3 4">
    <name type="scientific">Ligilactobacillus salivarius</name>
    <dbReference type="NCBI Taxonomy" id="1624"/>
    <lineage>
        <taxon>Bacteria</taxon>
        <taxon>Bacillati</taxon>
        <taxon>Bacillota</taxon>
        <taxon>Bacilli</taxon>
        <taxon>Lactobacillales</taxon>
        <taxon>Lactobacillaceae</taxon>
        <taxon>Ligilactobacillus</taxon>
    </lineage>
</organism>
<evidence type="ECO:0000256" key="1">
    <source>
        <dbReference type="SAM" id="MobiDB-lite"/>
    </source>
</evidence>
<keyword evidence="2" id="KW-0732">Signal</keyword>
<proteinExistence type="predicted"/>
<gene>
    <name evidence="3" type="ORF">K8V06_07865</name>
</gene>
<evidence type="ECO:0008006" key="5">
    <source>
        <dbReference type="Google" id="ProtNLM"/>
    </source>
</evidence>
<name>A0A921ID06_9LACO</name>
<dbReference type="AlphaFoldDB" id="A0A921ID06"/>